<feature type="signal peptide" evidence="1">
    <location>
        <begin position="1"/>
        <end position="20"/>
    </location>
</feature>
<protein>
    <submittedName>
        <fullName evidence="2">Lysophospholipase L1-like esterase</fullName>
    </submittedName>
</protein>
<keyword evidence="1" id="KW-0732">Signal</keyword>
<dbReference type="PANTHER" id="PTHR30383:SF5">
    <property type="entry name" value="SGNH HYDROLASE-TYPE ESTERASE DOMAIN-CONTAINING PROTEIN"/>
    <property type="match status" value="1"/>
</dbReference>
<dbReference type="AlphaFoldDB" id="A0A841I130"/>
<dbReference type="InterPro" id="IPR001087">
    <property type="entry name" value="GDSL"/>
</dbReference>
<evidence type="ECO:0000313" key="2">
    <source>
        <dbReference type="EMBL" id="MBB6098140.1"/>
    </source>
</evidence>
<dbReference type="Pfam" id="PF00657">
    <property type="entry name" value="Lipase_GDSL"/>
    <property type="match status" value="1"/>
</dbReference>
<dbReference type="GO" id="GO:0004622">
    <property type="term" value="F:phosphatidylcholine lysophospholipase activity"/>
    <property type="evidence" value="ECO:0007669"/>
    <property type="project" value="TreeGrafter"/>
</dbReference>
<dbReference type="InterPro" id="IPR036514">
    <property type="entry name" value="SGNH_hydro_sf"/>
</dbReference>
<comment type="caution">
    <text evidence="2">The sequence shown here is derived from an EMBL/GenBank/DDBJ whole genome shotgun (WGS) entry which is preliminary data.</text>
</comment>
<dbReference type="RefSeq" id="WP_183986276.1">
    <property type="nucleotide sequence ID" value="NZ_JACHHG010000005.1"/>
</dbReference>
<accession>A0A841I130</accession>
<evidence type="ECO:0000256" key="1">
    <source>
        <dbReference type="SAM" id="SignalP"/>
    </source>
</evidence>
<proteinExistence type="predicted"/>
<dbReference type="SUPFAM" id="SSF52266">
    <property type="entry name" value="SGNH hydrolase"/>
    <property type="match status" value="1"/>
</dbReference>
<sequence length="359" mass="37535">MTMQRFLLGLSLSLLTQSCAQTPAQAPQSSVLERYVALGDSITAGYQSGGLEAEGQRSAYPLLLGELAGKPLAGPIGKGPGCPPPLNGEATAESCVRADPQAENRNFAVPGARVEELTVKSAANVQGEGTRALYNLILGPNDTQVSAALKAKPSLISVWIGSNNVLAAALNGNPAQATPVATFENEYARLLDALKPSGAKIVLLTVPDVSQIPALISGKFLAQYGLADNTCAASEARISAQYVLPQVTAWLSGGSFTPLSCTEAYALTPQEAAQFKTIVDGYNASIRSLAQARGHLVFDVAPLLNELDKPNPNLQDFSRLFGEDFSLDGVHPSSSAHTKLAAALARFLNTHLEAGIAVR</sequence>
<gene>
    <name evidence="2" type="ORF">HNR42_001565</name>
</gene>
<feature type="chain" id="PRO_5032759878" evidence="1">
    <location>
        <begin position="21"/>
        <end position="359"/>
    </location>
</feature>
<dbReference type="PROSITE" id="PS51257">
    <property type="entry name" value="PROKAR_LIPOPROTEIN"/>
    <property type="match status" value="1"/>
</dbReference>
<dbReference type="Proteomes" id="UP000569951">
    <property type="component" value="Unassembled WGS sequence"/>
</dbReference>
<dbReference type="EMBL" id="JACHHG010000005">
    <property type="protein sequence ID" value="MBB6098140.1"/>
    <property type="molecule type" value="Genomic_DNA"/>
</dbReference>
<organism evidence="2 3">
    <name type="scientific">Deinobacterium chartae</name>
    <dbReference type="NCBI Taxonomy" id="521158"/>
    <lineage>
        <taxon>Bacteria</taxon>
        <taxon>Thermotogati</taxon>
        <taxon>Deinococcota</taxon>
        <taxon>Deinococci</taxon>
        <taxon>Deinococcales</taxon>
        <taxon>Deinococcaceae</taxon>
        <taxon>Deinobacterium</taxon>
    </lineage>
</organism>
<reference evidence="2 3" key="1">
    <citation type="submission" date="2020-08" db="EMBL/GenBank/DDBJ databases">
        <title>Genomic Encyclopedia of Type Strains, Phase IV (KMG-IV): sequencing the most valuable type-strain genomes for metagenomic binning, comparative biology and taxonomic classification.</title>
        <authorList>
            <person name="Goeker M."/>
        </authorList>
    </citation>
    <scope>NUCLEOTIDE SEQUENCE [LARGE SCALE GENOMIC DNA]</scope>
    <source>
        <strain evidence="2 3">DSM 21458</strain>
    </source>
</reference>
<name>A0A841I130_9DEIO</name>
<dbReference type="PANTHER" id="PTHR30383">
    <property type="entry name" value="THIOESTERASE 1/PROTEASE 1/LYSOPHOSPHOLIPASE L1"/>
    <property type="match status" value="1"/>
</dbReference>
<dbReference type="InterPro" id="IPR051532">
    <property type="entry name" value="Ester_Hydrolysis_Enzymes"/>
</dbReference>
<keyword evidence="3" id="KW-1185">Reference proteome</keyword>
<evidence type="ECO:0000313" key="3">
    <source>
        <dbReference type="Proteomes" id="UP000569951"/>
    </source>
</evidence>
<dbReference type="Gene3D" id="3.40.50.1110">
    <property type="entry name" value="SGNH hydrolase"/>
    <property type="match status" value="1"/>
</dbReference>